<protein>
    <submittedName>
        <fullName evidence="1">Uncharacterized protein</fullName>
    </submittedName>
</protein>
<geneLocation type="plasmid" evidence="1 2">
    <name>pHG3</name>
</geneLocation>
<proteinExistence type="predicted"/>
<gene>
    <name evidence="1" type="ORF">ABY42_18840</name>
</gene>
<dbReference type="Proteomes" id="UP000066124">
    <property type="component" value="Plasmid pHG3"/>
</dbReference>
<organism evidence="1 2">
    <name type="scientific">Haloferax gibbonsii</name>
    <dbReference type="NCBI Taxonomy" id="35746"/>
    <lineage>
        <taxon>Archaea</taxon>
        <taxon>Methanobacteriati</taxon>
        <taxon>Methanobacteriota</taxon>
        <taxon>Stenosarchaea group</taxon>
        <taxon>Halobacteria</taxon>
        <taxon>Halobacteriales</taxon>
        <taxon>Haloferacaceae</taxon>
        <taxon>Haloferax</taxon>
    </lineage>
</organism>
<sequence>MCLVAAFITWANHDAVGTPLDVGGMCLTRFGVFVSKVVQEVVERGVLRDGRINLVVVVVHCRRERLVLMKVVLPVIETGSLTGGFN</sequence>
<dbReference type="KEGG" id="hgi:ABY42_18840"/>
<evidence type="ECO:0000313" key="1">
    <source>
        <dbReference type="EMBL" id="AKU09871.1"/>
    </source>
</evidence>
<dbReference type="EMBL" id="CP011950">
    <property type="protein sequence ID" value="AKU09871.1"/>
    <property type="molecule type" value="Genomic_DNA"/>
</dbReference>
<dbReference type="AlphaFoldDB" id="A0A0K1IZH0"/>
<name>A0A0K1IZH0_HALGI</name>
<keyword evidence="1" id="KW-0614">Plasmid</keyword>
<evidence type="ECO:0000313" key="2">
    <source>
        <dbReference type="Proteomes" id="UP000066124"/>
    </source>
</evidence>
<accession>A0A0K1IZH0</accession>
<reference evidence="2" key="1">
    <citation type="journal article" date="2015" name="J. Biotechnol.">
        <title>Complete genome sequence of Haloferax gibbonsii strain ARA6, a potential producer of polyhydroxyalkanoates and halocins isolated from Araruama, Rio de Janeiro, Brasil.</title>
        <authorList>
            <person name="Pinto L.H."/>
            <person name="D'Alincourt Carvalho-Assef A.P."/>
            <person name="Vieira R.P."/>
            <person name="Clementino M.M."/>
            <person name="Albano R.M."/>
        </authorList>
    </citation>
    <scope>NUCLEOTIDE SEQUENCE [LARGE SCALE GENOMIC DNA]</scope>
    <source>
        <strain evidence="2">ARA6</strain>
        <plasmid evidence="2">Plasmid pHG3</plasmid>
    </source>
</reference>